<keyword evidence="9" id="KW-1185">Reference proteome</keyword>
<evidence type="ECO:0000313" key="9">
    <source>
        <dbReference type="Proteomes" id="UP001523565"/>
    </source>
</evidence>
<accession>A0ABT1EGJ8</accession>
<evidence type="ECO:0000313" key="8">
    <source>
        <dbReference type="EMBL" id="MCP1109824.1"/>
    </source>
</evidence>
<dbReference type="EC" id="5.1.1.3" evidence="2 7"/>
<dbReference type="InterPro" id="IPR001920">
    <property type="entry name" value="Asp/Glu_race"/>
</dbReference>
<dbReference type="SUPFAM" id="SSF53681">
    <property type="entry name" value="Aspartate/glutamate racemase"/>
    <property type="match status" value="2"/>
</dbReference>
<dbReference type="Pfam" id="PF01177">
    <property type="entry name" value="Asp_Glu_race"/>
    <property type="match status" value="1"/>
</dbReference>
<evidence type="ECO:0000256" key="3">
    <source>
        <dbReference type="ARBA" id="ARBA00022960"/>
    </source>
</evidence>
<dbReference type="GO" id="GO:0008881">
    <property type="term" value="F:glutamate racemase activity"/>
    <property type="evidence" value="ECO:0007669"/>
    <property type="project" value="UniProtKB-EC"/>
</dbReference>
<dbReference type="RefSeq" id="WP_262068705.1">
    <property type="nucleotide sequence ID" value="NZ_JAMXOC010000006.1"/>
</dbReference>
<keyword evidence="5 7" id="KW-0413">Isomerase</keyword>
<dbReference type="Proteomes" id="UP001523565">
    <property type="component" value="Unassembled WGS sequence"/>
</dbReference>
<feature type="binding site" evidence="7">
    <location>
        <begin position="7"/>
        <end position="8"/>
    </location>
    <ligand>
        <name>substrate</name>
    </ligand>
</feature>
<comment type="pathway">
    <text evidence="7">Cell wall biogenesis; peptidoglycan biosynthesis.</text>
</comment>
<keyword evidence="4 7" id="KW-0573">Peptidoglycan synthesis</keyword>
<dbReference type="EMBL" id="JAMZFV010000006">
    <property type="protein sequence ID" value="MCP1109824.1"/>
    <property type="molecule type" value="Genomic_DNA"/>
</dbReference>
<dbReference type="PROSITE" id="PS00923">
    <property type="entry name" value="ASP_GLU_RACEMASE_1"/>
    <property type="match status" value="1"/>
</dbReference>
<evidence type="ECO:0000256" key="6">
    <source>
        <dbReference type="ARBA" id="ARBA00023316"/>
    </source>
</evidence>
<evidence type="ECO:0000256" key="7">
    <source>
        <dbReference type="HAMAP-Rule" id="MF_00258"/>
    </source>
</evidence>
<dbReference type="InterPro" id="IPR015942">
    <property type="entry name" value="Asp/Glu/hydantoin_racemase"/>
</dbReference>
<comment type="catalytic activity">
    <reaction evidence="1 7">
        <text>L-glutamate = D-glutamate</text>
        <dbReference type="Rhea" id="RHEA:12813"/>
        <dbReference type="ChEBI" id="CHEBI:29985"/>
        <dbReference type="ChEBI" id="CHEBI:29986"/>
        <dbReference type="EC" id="5.1.1.3"/>
    </reaction>
</comment>
<dbReference type="PANTHER" id="PTHR21198">
    <property type="entry name" value="GLUTAMATE RACEMASE"/>
    <property type="match status" value="1"/>
</dbReference>
<evidence type="ECO:0000256" key="5">
    <source>
        <dbReference type="ARBA" id="ARBA00023235"/>
    </source>
</evidence>
<organism evidence="8 9">
    <name type="scientific">Ohessyouella blattaphilus</name>
    <dbReference type="NCBI Taxonomy" id="2949333"/>
    <lineage>
        <taxon>Bacteria</taxon>
        <taxon>Bacillati</taxon>
        <taxon>Bacillota</taxon>
        <taxon>Clostridia</taxon>
        <taxon>Lachnospirales</taxon>
        <taxon>Lachnospiraceae</taxon>
        <taxon>Ohessyouella</taxon>
    </lineage>
</organism>
<reference evidence="8 9" key="1">
    <citation type="journal article" date="2022" name="Genome Biol. Evol.">
        <title>Host diet, physiology and behaviors set the stage for Lachnospiraceae cladogenesis.</title>
        <authorList>
            <person name="Vera-Ponce De Leon A."/>
            <person name="Schneider M."/>
            <person name="Jahnes B.C."/>
            <person name="Sadowski V."/>
            <person name="Camuy-Velez L.A."/>
            <person name="Duan J."/>
            <person name="Sabree Z.L."/>
        </authorList>
    </citation>
    <scope>NUCLEOTIDE SEQUENCE [LARGE SCALE GENOMIC DNA]</scope>
    <source>
        <strain evidence="8 9">PAL227</strain>
    </source>
</reference>
<evidence type="ECO:0000256" key="4">
    <source>
        <dbReference type="ARBA" id="ARBA00022984"/>
    </source>
</evidence>
<feature type="active site" description="Proton donor/acceptor" evidence="7">
    <location>
        <position position="179"/>
    </location>
</feature>
<protein>
    <recommendedName>
        <fullName evidence="2 7">Glutamate racemase</fullName>
        <ecNumber evidence="2 7">5.1.1.3</ecNumber>
    </recommendedName>
</protein>
<dbReference type="NCBIfam" id="TIGR00067">
    <property type="entry name" value="glut_race"/>
    <property type="match status" value="1"/>
</dbReference>
<feature type="binding site" evidence="7">
    <location>
        <begin position="39"/>
        <end position="40"/>
    </location>
    <ligand>
        <name>substrate</name>
    </ligand>
</feature>
<dbReference type="InterPro" id="IPR018187">
    <property type="entry name" value="Asp/Glu_racemase_AS_1"/>
</dbReference>
<sequence length="258" mass="28872">MKLGFFDSGIGGLSVLYCAMKMIPQAEFLYYADEENVPYGTKSKEEIIEYTDRAIRFLADKGAQAVVVACNTATSAAIKIMREKYDFPIIGMEPAVKKAIDLYGEHKVLTIATPITVVGQKMKGLIERVDKQHQVDLMPLPKLVTFAERCEYGEGAREYLRTEFASLDLSAYGSLVLGCTHFNLFKDVLRDIMPPGIHFVDGNEGTIKQLIRALTIKEGKEREQTTTYYFSGKEVTSPAELQRLAGYLERLAEMATIE</sequence>
<keyword evidence="6 7" id="KW-0961">Cell wall biogenesis/degradation</keyword>
<comment type="similarity">
    <text evidence="7">Belongs to the aspartate/glutamate racemases family.</text>
</comment>
<keyword evidence="3 7" id="KW-0133">Cell shape</keyword>
<dbReference type="PANTHER" id="PTHR21198:SF3">
    <property type="entry name" value="GLUTAMATE RACEMASE"/>
    <property type="match status" value="1"/>
</dbReference>
<gene>
    <name evidence="7 8" type="primary">murI</name>
    <name evidence="8" type="ORF">NK118_06095</name>
</gene>
<dbReference type="HAMAP" id="MF_00258">
    <property type="entry name" value="Glu_racemase"/>
    <property type="match status" value="1"/>
</dbReference>
<feature type="binding site" evidence="7">
    <location>
        <begin position="180"/>
        <end position="181"/>
    </location>
    <ligand>
        <name>substrate</name>
    </ligand>
</feature>
<evidence type="ECO:0000256" key="1">
    <source>
        <dbReference type="ARBA" id="ARBA00001602"/>
    </source>
</evidence>
<dbReference type="Gene3D" id="3.40.50.1860">
    <property type="match status" value="2"/>
</dbReference>
<feature type="active site" description="Proton donor/acceptor" evidence="7">
    <location>
        <position position="70"/>
    </location>
</feature>
<name>A0ABT1EGJ8_9FIRM</name>
<feature type="binding site" evidence="7">
    <location>
        <begin position="71"/>
        <end position="72"/>
    </location>
    <ligand>
        <name>substrate</name>
    </ligand>
</feature>
<dbReference type="InterPro" id="IPR004391">
    <property type="entry name" value="Glu_race"/>
</dbReference>
<proteinExistence type="inferred from homology"/>
<comment type="function">
    <text evidence="7">Provides the (R)-glutamate required for cell wall biosynthesis.</text>
</comment>
<comment type="caution">
    <text evidence="8">The sequence shown here is derived from an EMBL/GenBank/DDBJ whole genome shotgun (WGS) entry which is preliminary data.</text>
</comment>
<evidence type="ECO:0000256" key="2">
    <source>
        <dbReference type="ARBA" id="ARBA00013090"/>
    </source>
</evidence>